<feature type="coiled-coil region" evidence="8">
    <location>
        <begin position="583"/>
        <end position="641"/>
    </location>
</feature>
<dbReference type="PANTHER" id="PTHR13222">
    <property type="entry name" value="RB1-INDUCIBLE COILED-COIL"/>
    <property type="match status" value="1"/>
</dbReference>
<comment type="caution">
    <text evidence="11">The sequence shown here is derived from an EMBL/GenBank/DDBJ whole genome shotgun (WGS) entry which is preliminary data.</text>
</comment>
<dbReference type="AlphaFoldDB" id="A0A0V1PUZ8"/>
<evidence type="ECO:0000256" key="3">
    <source>
        <dbReference type="ARBA" id="ARBA00022448"/>
    </source>
</evidence>
<dbReference type="OrthoDB" id="447953at2759"/>
<evidence type="ECO:0000256" key="6">
    <source>
        <dbReference type="ARBA" id="ARBA00023054"/>
    </source>
</evidence>
<keyword evidence="7" id="KW-0926">Vacuole</keyword>
<evidence type="ECO:0000256" key="7">
    <source>
        <dbReference type="RuleBase" id="RU367075"/>
    </source>
</evidence>
<protein>
    <recommendedName>
        <fullName evidence="2 7">Autophagy-related protein 11</fullName>
    </recommendedName>
</protein>
<comment type="function">
    <text evidence="7">Involved in cytoplasm to vacuole transport (Cvt), pexophagy, mitophagy and nucleophagy. Recruits mitochondria for their selective degradation via autophagy (mitophagy) during starvation. Works as scaffold proteins that recruit ATG proteins to the pre-autophagosome (PAS), the site of vesicle/autophagosome formation. Required for the Cvt vesicles completion.</text>
</comment>
<keyword evidence="6 8" id="KW-0175">Coiled coil</keyword>
<comment type="similarity">
    <text evidence="1 7">Belongs to the ATG11 family.</text>
</comment>
<dbReference type="GO" id="GO:0061709">
    <property type="term" value="P:reticulophagy"/>
    <property type="evidence" value="ECO:0007669"/>
    <property type="project" value="TreeGrafter"/>
</dbReference>
<dbReference type="Gene3D" id="1.20.5.1700">
    <property type="match status" value="1"/>
</dbReference>
<feature type="coiled-coil region" evidence="8">
    <location>
        <begin position="808"/>
        <end position="909"/>
    </location>
</feature>
<dbReference type="PANTHER" id="PTHR13222:SF1">
    <property type="entry name" value="RB1-INDUCIBLE COILED-COIL PROTEIN 1"/>
    <property type="match status" value="1"/>
</dbReference>
<dbReference type="InterPro" id="IPR040040">
    <property type="entry name" value="ATG11"/>
</dbReference>
<dbReference type="RefSeq" id="XP_015466179.1">
    <property type="nucleotide sequence ID" value="XM_015612988.1"/>
</dbReference>
<dbReference type="InterPro" id="IPR019460">
    <property type="entry name" value="Atg11_C"/>
</dbReference>
<sequence>MVTPISYLTLYNAHNGESVKIPKPIRFHSLNGLKSFIYESFTDYIISDVDNIFLLTSFGMKVKFSIINELDDIYVFDKRLFSGSREESIVNAYVNQNEGGYKDMIRPTPSSLVHLEKTNIKQMTSSLKVNDGWSKALFQDCLGMVDQMKVYVKQINTIFKCLNIIFQFGSNFINGIEKSFNNYLSYIKLLNLKTLHRSWNGYYSNLRKFPSFQFKNGTDSIKISENLSISELEKSSLFVSKNLPLVINKFNEMSASINSVNDDKVSIDKLIELLRNESIENFKDYDTGSEEIIKDLSKLCQLISHDIDKLSTNTSISLDWVYRIHKDEISPKIFDKASQLFKILQNLYFFKNKIVNENLSIFGKIANLQMRMVNIKNDLRILTNSDDNNHVSKENEVSIHVINKIKSAEDYLSLTIDLPLLFGFMLIEKRRQFEWHEFYSKGIVNNVSEQLSIIIDHEKIFRKLWLKKFGNFLSILNTNDEKDALRTVLPSIDVTLVNGNAGNNLTFGIINNIQIEREDISTYINTLEDYSNAGTTSSPSSKKFVELMKKNFQDLIKCTNNMKRVTKMVSSLSSLTSPVANEIKNDEKSLVNLKNESSDKNAENKANMSELGEVDYDINLIKGLKIRIKKLENLLHQQQYKDLSNWPVTRSNGANATSTSEADGRLSLILDLNQKLSSTSNPKIDPTNLLQRRKTLPTKMSNAATTDSQQSNHLDVSTTIDKHLDNIRLKKENNELTNENLKLLTTNKESEELIEALRKEISNLKTKNKEQDKHYKEELLRQDEKSQKTITKLRGELQAFQPENNKDVVDLKDKLNSKDAEILDLKKNIAKLNDDNKGYADEVTKLSEKIITLQNDINDANDMKNDLLSNMASKETDTINHRISLEEEIKKLNRKVEEVTEDYENLMDLTQSKDNNLETMVNYLNNIIIHLLLNIKWLVEQEFETFVEFCFILESMGLLLIKEHNNDRNIDEFKITRVKGLKSKRNDKIVPTSANGNVLDETPIVPSIGNMPTSKVVDDIQKLIRWIDDIGFSEGGDEKSQTANTAGSLSSSVLNDLPEDLMNLSIDEPRFNRQSLELVKLFRDIFKSSNGSTSKFECFINAIGFKENICVNQNHDDSVVSDRFFLGAITKRFRDVEGFAKKLTKENKSKAHEINQLISKLNCRISMNNFEVDDLVLFLPTRIDRTEEIDESFQPWAAFNIGAPHYFLRVQTNEGKKTDITHSIKDKEWMVGRVTDIEEYTVTDANFNDKDANPFHLSTGVVWYVVDAKEESF</sequence>
<evidence type="ECO:0000259" key="10">
    <source>
        <dbReference type="Pfam" id="PF10377"/>
    </source>
</evidence>
<evidence type="ECO:0000256" key="1">
    <source>
        <dbReference type="ARBA" id="ARBA00009729"/>
    </source>
</evidence>
<dbReference type="GO" id="GO:1903599">
    <property type="term" value="P:positive regulation of autophagy of mitochondrion"/>
    <property type="evidence" value="ECO:0007669"/>
    <property type="project" value="UniProtKB-UniRule"/>
</dbReference>
<gene>
    <name evidence="11" type="ORF">AC631_04159</name>
</gene>
<dbReference type="GO" id="GO:0034517">
    <property type="term" value="P:ribophagy"/>
    <property type="evidence" value="ECO:0007669"/>
    <property type="project" value="TreeGrafter"/>
</dbReference>
<dbReference type="GeneID" id="26841168"/>
<dbReference type="GO" id="GO:0060090">
    <property type="term" value="F:molecular adaptor activity"/>
    <property type="evidence" value="ECO:0007669"/>
    <property type="project" value="TreeGrafter"/>
</dbReference>
<dbReference type="GO" id="GO:0015031">
    <property type="term" value="P:protein transport"/>
    <property type="evidence" value="ECO:0007669"/>
    <property type="project" value="UniProtKB-KW"/>
</dbReference>
<dbReference type="GO" id="GO:0034727">
    <property type="term" value="P:piecemeal microautophagy of the nucleus"/>
    <property type="evidence" value="ECO:0007669"/>
    <property type="project" value="TreeGrafter"/>
</dbReference>
<dbReference type="GO" id="GO:0034045">
    <property type="term" value="C:phagophore assembly site membrane"/>
    <property type="evidence" value="ECO:0007669"/>
    <property type="project" value="UniProtKB-SubCell"/>
</dbReference>
<dbReference type="Pfam" id="PF04108">
    <property type="entry name" value="ATG17_like"/>
    <property type="match status" value="1"/>
</dbReference>
<dbReference type="GO" id="GO:0000045">
    <property type="term" value="P:autophagosome assembly"/>
    <property type="evidence" value="ECO:0007669"/>
    <property type="project" value="UniProtKB-UniRule"/>
</dbReference>
<accession>A0A0V1PUZ8</accession>
<evidence type="ECO:0000256" key="8">
    <source>
        <dbReference type="SAM" id="Coils"/>
    </source>
</evidence>
<dbReference type="GO" id="GO:0019901">
    <property type="term" value="F:protein kinase binding"/>
    <property type="evidence" value="ECO:0007669"/>
    <property type="project" value="TreeGrafter"/>
</dbReference>
<keyword evidence="12" id="KW-1185">Reference proteome</keyword>
<evidence type="ECO:0000256" key="4">
    <source>
        <dbReference type="ARBA" id="ARBA00022927"/>
    </source>
</evidence>
<feature type="coiled-coil region" evidence="8">
    <location>
        <begin position="726"/>
        <end position="774"/>
    </location>
</feature>
<comment type="subunit">
    <text evidence="7">Homodimer.</text>
</comment>
<name>A0A0V1PUZ8_9ASCO</name>
<proteinExistence type="inferred from homology"/>
<reference evidence="11 12" key="1">
    <citation type="submission" date="2015-11" db="EMBL/GenBank/DDBJ databases">
        <title>The genome of Debaryomyces fabryi.</title>
        <authorList>
            <person name="Tafer H."/>
            <person name="Lopandic K."/>
        </authorList>
    </citation>
    <scope>NUCLEOTIDE SEQUENCE [LARGE SCALE GENOMIC DNA]</scope>
    <source>
        <strain evidence="11 12">CBS 789</strain>
    </source>
</reference>
<evidence type="ECO:0000256" key="2">
    <source>
        <dbReference type="ARBA" id="ARBA00013804"/>
    </source>
</evidence>
<dbReference type="GO" id="GO:0000422">
    <property type="term" value="P:autophagy of mitochondrion"/>
    <property type="evidence" value="ECO:0007669"/>
    <property type="project" value="TreeGrafter"/>
</dbReference>
<feature type="domain" description="Autophagy protein ATG17-like" evidence="9">
    <location>
        <begin position="122"/>
        <end position="473"/>
    </location>
</feature>
<keyword evidence="5 7" id="KW-0072">Autophagy</keyword>
<keyword evidence="4 7" id="KW-0653">Protein transport</keyword>
<organism evidence="11 12">
    <name type="scientific">Debaryomyces fabryi</name>
    <dbReference type="NCBI Taxonomy" id="58627"/>
    <lineage>
        <taxon>Eukaryota</taxon>
        <taxon>Fungi</taxon>
        <taxon>Dikarya</taxon>
        <taxon>Ascomycota</taxon>
        <taxon>Saccharomycotina</taxon>
        <taxon>Pichiomycetes</taxon>
        <taxon>Debaryomycetaceae</taxon>
        <taxon>Debaryomyces</taxon>
    </lineage>
</organism>
<dbReference type="GO" id="GO:0005774">
    <property type="term" value="C:vacuolar membrane"/>
    <property type="evidence" value="ECO:0007669"/>
    <property type="project" value="UniProtKB-SubCell"/>
</dbReference>
<evidence type="ECO:0000259" key="9">
    <source>
        <dbReference type="Pfam" id="PF04108"/>
    </source>
</evidence>
<evidence type="ECO:0000256" key="5">
    <source>
        <dbReference type="ARBA" id="ARBA00023006"/>
    </source>
</evidence>
<dbReference type="Pfam" id="PF10377">
    <property type="entry name" value="ATG11"/>
    <property type="match status" value="1"/>
</dbReference>
<evidence type="ECO:0000313" key="12">
    <source>
        <dbReference type="Proteomes" id="UP000054251"/>
    </source>
</evidence>
<comment type="subcellular location">
    <subcellularLocation>
        <location evidence="7">Preautophagosomal structure membrane</location>
        <topology evidence="7">Peripheral membrane protein</topology>
    </subcellularLocation>
    <subcellularLocation>
        <location evidence="7">Vacuole membrane</location>
        <topology evidence="7">Peripheral membrane protein</topology>
    </subcellularLocation>
    <text evidence="7">During pexophagy, accumulates in the vacuolar membrane region, where the peroxisomes contact the vacuole.</text>
</comment>
<dbReference type="InterPro" id="IPR045326">
    <property type="entry name" value="ATG17-like_dom"/>
</dbReference>
<dbReference type="Proteomes" id="UP000054251">
    <property type="component" value="Unassembled WGS sequence"/>
</dbReference>
<keyword evidence="3 7" id="KW-0813">Transport</keyword>
<dbReference type="GO" id="GO:1990316">
    <property type="term" value="C:Atg1/ULK1 kinase complex"/>
    <property type="evidence" value="ECO:0007669"/>
    <property type="project" value="TreeGrafter"/>
</dbReference>
<evidence type="ECO:0000313" key="11">
    <source>
        <dbReference type="EMBL" id="KSA00077.1"/>
    </source>
</evidence>
<feature type="domain" description="Autophagy-related protein 11 C-terminal" evidence="10">
    <location>
        <begin position="1128"/>
        <end position="1270"/>
    </location>
</feature>
<keyword evidence="7" id="KW-0472">Membrane</keyword>
<dbReference type="EMBL" id="LMYN01000104">
    <property type="protein sequence ID" value="KSA00077.1"/>
    <property type="molecule type" value="Genomic_DNA"/>
</dbReference>